<gene>
    <name evidence="1" type="ORF">EFL26_22020</name>
</gene>
<evidence type="ECO:0000313" key="1">
    <source>
        <dbReference type="EMBL" id="RNM11824.1"/>
    </source>
</evidence>
<dbReference type="EMBL" id="RJSF01000047">
    <property type="protein sequence ID" value="RNM11824.1"/>
    <property type="molecule type" value="Genomic_DNA"/>
</dbReference>
<dbReference type="Proteomes" id="UP000279994">
    <property type="component" value="Unassembled WGS sequence"/>
</dbReference>
<protein>
    <submittedName>
        <fullName evidence="1">Uncharacterized protein</fullName>
    </submittedName>
</protein>
<keyword evidence="2" id="KW-1185">Reference proteome</keyword>
<proteinExistence type="predicted"/>
<comment type="caution">
    <text evidence="1">The sequence shown here is derived from an EMBL/GenBank/DDBJ whole genome shotgun (WGS) entry which is preliminary data.</text>
</comment>
<evidence type="ECO:0000313" key="2">
    <source>
        <dbReference type="Proteomes" id="UP000279994"/>
    </source>
</evidence>
<reference evidence="1 2" key="1">
    <citation type="submission" date="2018-11" db="EMBL/GenBank/DDBJ databases">
        <authorList>
            <person name="Li F."/>
        </authorList>
    </citation>
    <scope>NUCLEOTIDE SEQUENCE [LARGE SCALE GENOMIC DNA]</scope>
    <source>
        <strain evidence="1 2">Gsoil 818</strain>
    </source>
</reference>
<sequence length="65" mass="7024">MRRFILNLSDDANLLSSERLNLGASLSAAIDDISRLARTNPTLLRKDVEGMTKVLPTTTASPGKP</sequence>
<accession>A0A3N0GH78</accession>
<organism evidence="1 2">
    <name type="scientific">Nocardioides pocheonensis</name>
    <dbReference type="NCBI Taxonomy" id="661485"/>
    <lineage>
        <taxon>Bacteria</taxon>
        <taxon>Bacillati</taxon>
        <taxon>Actinomycetota</taxon>
        <taxon>Actinomycetes</taxon>
        <taxon>Propionibacteriales</taxon>
        <taxon>Nocardioidaceae</taxon>
        <taxon>Nocardioides</taxon>
    </lineage>
</organism>
<dbReference type="RefSeq" id="WP_123225059.1">
    <property type="nucleotide sequence ID" value="NZ_RJSF01000047.1"/>
</dbReference>
<dbReference type="AlphaFoldDB" id="A0A3N0GH78"/>
<name>A0A3N0GH78_9ACTN</name>